<comment type="caution">
    <text evidence="2">The sequence shown here is derived from an EMBL/GenBank/DDBJ whole genome shotgun (WGS) entry which is preliminary data.</text>
</comment>
<gene>
    <name evidence="2" type="ORF">F2Q70_00042993</name>
</gene>
<accession>A0A8S9KLB1</accession>
<evidence type="ECO:0000256" key="1">
    <source>
        <dbReference type="SAM" id="Phobius"/>
    </source>
</evidence>
<sequence length="221" mass="24301">MPELEVIFNASRRARASAVNAEPTNPLAAAPFISKRVLCLGLLMTLGLVALFTGAVVVVVAFLFAVGFFATGFLLEEACCFWAGLTSTGGPIRREVYEPFDLLHVAHPTKRWRARREFESPPERCGSCCGLSSLSNADLRSKEWLVTSPRSGIPGGNVLDDLFYLQHRSVDDGSYGTCLYLLLKLDYPDLENLRILLGWRRLVVGHDVFYAPPGSSEYSVG</sequence>
<feature type="transmembrane region" description="Helical" evidence="1">
    <location>
        <begin position="37"/>
        <end position="70"/>
    </location>
</feature>
<evidence type="ECO:0000313" key="2">
    <source>
        <dbReference type="EMBL" id="KAF2595205.1"/>
    </source>
</evidence>
<keyword evidence="1" id="KW-1133">Transmembrane helix</keyword>
<keyword evidence="1" id="KW-0812">Transmembrane</keyword>
<dbReference type="AlphaFoldDB" id="A0A8S9KLB1"/>
<name>A0A8S9KLB1_BRACR</name>
<keyword evidence="1" id="KW-0472">Membrane</keyword>
<proteinExistence type="predicted"/>
<organism evidence="2">
    <name type="scientific">Brassica cretica</name>
    <name type="common">Mustard</name>
    <dbReference type="NCBI Taxonomy" id="69181"/>
    <lineage>
        <taxon>Eukaryota</taxon>
        <taxon>Viridiplantae</taxon>
        <taxon>Streptophyta</taxon>
        <taxon>Embryophyta</taxon>
        <taxon>Tracheophyta</taxon>
        <taxon>Spermatophyta</taxon>
        <taxon>Magnoliopsida</taxon>
        <taxon>eudicotyledons</taxon>
        <taxon>Gunneridae</taxon>
        <taxon>Pentapetalae</taxon>
        <taxon>rosids</taxon>
        <taxon>malvids</taxon>
        <taxon>Brassicales</taxon>
        <taxon>Brassicaceae</taxon>
        <taxon>Brassiceae</taxon>
        <taxon>Brassica</taxon>
    </lineage>
</organism>
<dbReference type="EMBL" id="QGKY02000164">
    <property type="protein sequence ID" value="KAF2595205.1"/>
    <property type="molecule type" value="Genomic_DNA"/>
</dbReference>
<reference evidence="2" key="1">
    <citation type="submission" date="2019-12" db="EMBL/GenBank/DDBJ databases">
        <title>Genome sequencing and annotation of Brassica cretica.</title>
        <authorList>
            <person name="Studholme D.J."/>
            <person name="Sarris P.F."/>
        </authorList>
    </citation>
    <scope>NUCLEOTIDE SEQUENCE</scope>
    <source>
        <strain evidence="2">PFS-102/07</strain>
        <tissue evidence="2">Leaf</tissue>
    </source>
</reference>
<protein>
    <submittedName>
        <fullName evidence="2">Uncharacterized protein</fullName>
    </submittedName>
</protein>